<gene>
    <name evidence="8" type="ORF">A3A79_02025</name>
</gene>
<evidence type="ECO:0000256" key="1">
    <source>
        <dbReference type="ARBA" id="ARBA00006620"/>
    </source>
</evidence>
<dbReference type="AlphaFoldDB" id="A0A1F6AGS1"/>
<sequence length="75" mass="8575">MPKLPVVTAQKLIKVLKKKGFVLDRIHGSHHIFVRTRDRVTVSVPVHRSKDLGRGITRSILDDAHITLEELLKFL</sequence>
<evidence type="ECO:0000256" key="6">
    <source>
        <dbReference type="ARBA" id="ARBA00022884"/>
    </source>
</evidence>
<dbReference type="GO" id="GO:0003729">
    <property type="term" value="F:mRNA binding"/>
    <property type="evidence" value="ECO:0007669"/>
    <property type="project" value="InterPro"/>
</dbReference>
<keyword evidence="6" id="KW-0694">RNA-binding</keyword>
<keyword evidence="5" id="KW-0378">Hydrolase</keyword>
<dbReference type="InterPro" id="IPR038570">
    <property type="entry name" value="HicA_sf"/>
</dbReference>
<dbReference type="PANTHER" id="PTHR34873">
    <property type="entry name" value="SSR1766 PROTEIN"/>
    <property type="match status" value="1"/>
</dbReference>
<dbReference type="PANTHER" id="PTHR34873:SF3">
    <property type="entry name" value="ADDICTION MODULE TOXIN, HICA FAMILY"/>
    <property type="match status" value="1"/>
</dbReference>
<dbReference type="InterPro" id="IPR012933">
    <property type="entry name" value="HicA_mRNA_interferase"/>
</dbReference>
<dbReference type="Gene3D" id="3.30.920.30">
    <property type="entry name" value="Hypothetical protein"/>
    <property type="match status" value="1"/>
</dbReference>
<keyword evidence="7" id="KW-0346">Stress response</keyword>
<organism evidence="8 9">
    <name type="scientific">Candidatus Gottesmanbacteria bacterium RIFCSPLOWO2_01_FULL_43_11b</name>
    <dbReference type="NCBI Taxonomy" id="1798392"/>
    <lineage>
        <taxon>Bacteria</taxon>
        <taxon>Candidatus Gottesmaniibacteriota</taxon>
    </lineage>
</organism>
<keyword evidence="3" id="KW-0540">Nuclease</keyword>
<evidence type="ECO:0000256" key="7">
    <source>
        <dbReference type="ARBA" id="ARBA00023016"/>
    </source>
</evidence>
<evidence type="ECO:0000256" key="3">
    <source>
        <dbReference type="ARBA" id="ARBA00022722"/>
    </source>
</evidence>
<dbReference type="SUPFAM" id="SSF54786">
    <property type="entry name" value="YcfA/nrd intein domain"/>
    <property type="match status" value="1"/>
</dbReference>
<evidence type="ECO:0000313" key="8">
    <source>
        <dbReference type="EMBL" id="OGG23958.1"/>
    </source>
</evidence>
<comment type="caution">
    <text evidence="8">The sequence shown here is derived from an EMBL/GenBank/DDBJ whole genome shotgun (WGS) entry which is preliminary data.</text>
</comment>
<name>A0A1F6AGS1_9BACT</name>
<accession>A0A1F6AGS1</accession>
<keyword evidence="4" id="KW-0255">Endonuclease</keyword>
<evidence type="ECO:0008006" key="10">
    <source>
        <dbReference type="Google" id="ProtNLM"/>
    </source>
</evidence>
<protein>
    <recommendedName>
        <fullName evidence="10">Addiction module toxin, HicA family</fullName>
    </recommendedName>
</protein>
<evidence type="ECO:0000256" key="2">
    <source>
        <dbReference type="ARBA" id="ARBA00022649"/>
    </source>
</evidence>
<dbReference type="Pfam" id="PF07927">
    <property type="entry name" value="HicA_toxin"/>
    <property type="match status" value="1"/>
</dbReference>
<dbReference type="Proteomes" id="UP000178759">
    <property type="component" value="Unassembled WGS sequence"/>
</dbReference>
<evidence type="ECO:0000313" key="9">
    <source>
        <dbReference type="Proteomes" id="UP000178759"/>
    </source>
</evidence>
<dbReference type="GO" id="GO:0004519">
    <property type="term" value="F:endonuclease activity"/>
    <property type="evidence" value="ECO:0007669"/>
    <property type="project" value="UniProtKB-KW"/>
</dbReference>
<proteinExistence type="inferred from homology"/>
<evidence type="ECO:0000256" key="4">
    <source>
        <dbReference type="ARBA" id="ARBA00022759"/>
    </source>
</evidence>
<dbReference type="EMBL" id="MFJV01000001">
    <property type="protein sequence ID" value="OGG23958.1"/>
    <property type="molecule type" value="Genomic_DNA"/>
</dbReference>
<keyword evidence="2" id="KW-1277">Toxin-antitoxin system</keyword>
<evidence type="ECO:0000256" key="5">
    <source>
        <dbReference type="ARBA" id="ARBA00022801"/>
    </source>
</evidence>
<dbReference type="GO" id="GO:0016787">
    <property type="term" value="F:hydrolase activity"/>
    <property type="evidence" value="ECO:0007669"/>
    <property type="project" value="UniProtKB-KW"/>
</dbReference>
<dbReference type="STRING" id="1798392.A3A79_02025"/>
<reference evidence="8 9" key="1">
    <citation type="journal article" date="2016" name="Nat. Commun.">
        <title>Thousands of microbial genomes shed light on interconnected biogeochemical processes in an aquifer system.</title>
        <authorList>
            <person name="Anantharaman K."/>
            <person name="Brown C.T."/>
            <person name="Hug L.A."/>
            <person name="Sharon I."/>
            <person name="Castelle C.J."/>
            <person name="Probst A.J."/>
            <person name="Thomas B.C."/>
            <person name="Singh A."/>
            <person name="Wilkins M.J."/>
            <person name="Karaoz U."/>
            <person name="Brodie E.L."/>
            <person name="Williams K.H."/>
            <person name="Hubbard S.S."/>
            <person name="Banfield J.F."/>
        </authorList>
    </citation>
    <scope>NUCLEOTIDE SEQUENCE [LARGE SCALE GENOMIC DNA]</scope>
</reference>
<comment type="similarity">
    <text evidence="1">Belongs to the HicA mRNA interferase family.</text>
</comment>